<feature type="domain" description="Protein kinase" evidence="8">
    <location>
        <begin position="639"/>
        <end position="892"/>
    </location>
</feature>
<dbReference type="InterPro" id="IPR000719">
    <property type="entry name" value="Prot_kinase_dom"/>
</dbReference>
<feature type="region of interest" description="Disordered" evidence="7">
    <location>
        <begin position="1076"/>
        <end position="1173"/>
    </location>
</feature>
<keyword evidence="10" id="KW-1185">Reference proteome</keyword>
<evidence type="ECO:0000256" key="6">
    <source>
        <dbReference type="SAM" id="Coils"/>
    </source>
</evidence>
<dbReference type="GO" id="GO:0005524">
    <property type="term" value="F:ATP binding"/>
    <property type="evidence" value="ECO:0007669"/>
    <property type="project" value="UniProtKB-KW"/>
</dbReference>
<keyword evidence="5" id="KW-0067">ATP-binding</keyword>
<dbReference type="FunFam" id="1.10.510.10:FF:000571">
    <property type="entry name" value="Maternal embryonic leucine zipper kinase"/>
    <property type="match status" value="1"/>
</dbReference>
<dbReference type="PANTHER" id="PTHR15347">
    <property type="entry name" value="SPERM-ASSOCIATED ANTIGEN 5"/>
    <property type="match status" value="1"/>
</dbReference>
<evidence type="ECO:0000256" key="7">
    <source>
        <dbReference type="SAM" id="MobiDB-lite"/>
    </source>
</evidence>
<dbReference type="Proteomes" id="UP001474421">
    <property type="component" value="Unassembled WGS sequence"/>
</dbReference>
<dbReference type="InterPro" id="IPR008271">
    <property type="entry name" value="Ser/Thr_kinase_AS"/>
</dbReference>
<comment type="caution">
    <text evidence="9">The sequence shown here is derived from an EMBL/GenBank/DDBJ whole genome shotgun (WGS) entry which is preliminary data.</text>
</comment>
<keyword evidence="1" id="KW-0723">Serine/threonine-protein kinase</keyword>
<name>A0AAW1CHK1_CROAD</name>
<evidence type="ECO:0000313" key="10">
    <source>
        <dbReference type="Proteomes" id="UP001474421"/>
    </source>
</evidence>
<dbReference type="InterPro" id="IPR011009">
    <property type="entry name" value="Kinase-like_dom_sf"/>
</dbReference>
<gene>
    <name evidence="9" type="ORF">NXF25_003846</name>
</gene>
<dbReference type="CDD" id="cd05123">
    <property type="entry name" value="STKc_AGC"/>
    <property type="match status" value="1"/>
</dbReference>
<dbReference type="PROSITE" id="PS50011">
    <property type="entry name" value="PROTEIN_KINASE_DOM"/>
    <property type="match status" value="1"/>
</dbReference>
<dbReference type="SMART" id="SM00220">
    <property type="entry name" value="S_TKc"/>
    <property type="match status" value="1"/>
</dbReference>
<feature type="region of interest" description="Disordered" evidence="7">
    <location>
        <begin position="186"/>
        <end position="217"/>
    </location>
</feature>
<feature type="compositionally biased region" description="Low complexity" evidence="7">
    <location>
        <begin position="1"/>
        <end position="17"/>
    </location>
</feature>
<reference evidence="9 10" key="1">
    <citation type="journal article" date="2024" name="Proc. Natl. Acad. Sci. U.S.A.">
        <title>The genetic regulatory architecture and epigenomic basis for age-related changes in rattlesnake venom.</title>
        <authorList>
            <person name="Hogan M.P."/>
            <person name="Holding M.L."/>
            <person name="Nystrom G.S."/>
            <person name="Colston T.J."/>
            <person name="Bartlett D.A."/>
            <person name="Mason A.J."/>
            <person name="Ellsworth S.A."/>
            <person name="Rautsaw R.M."/>
            <person name="Lawrence K.C."/>
            <person name="Strickland J.L."/>
            <person name="He B."/>
            <person name="Fraser P."/>
            <person name="Margres M.J."/>
            <person name="Gilbert D.M."/>
            <person name="Gibbs H.L."/>
            <person name="Parkinson C.L."/>
            <person name="Rokyta D.R."/>
        </authorList>
    </citation>
    <scope>NUCLEOTIDE SEQUENCE [LARGE SCALE GENOMIC DNA]</scope>
    <source>
        <strain evidence="9">DRR0105</strain>
    </source>
</reference>
<dbReference type="Pfam" id="PF00069">
    <property type="entry name" value="Pkinase"/>
    <property type="match status" value="1"/>
</dbReference>
<keyword evidence="2" id="KW-0808">Transferase</keyword>
<feature type="compositionally biased region" description="Low complexity" evidence="7">
    <location>
        <begin position="1155"/>
        <end position="1170"/>
    </location>
</feature>
<dbReference type="Gene3D" id="3.30.200.20">
    <property type="entry name" value="Phosphorylase Kinase, domain 1"/>
    <property type="match status" value="1"/>
</dbReference>
<evidence type="ECO:0000256" key="2">
    <source>
        <dbReference type="ARBA" id="ARBA00022679"/>
    </source>
</evidence>
<evidence type="ECO:0000256" key="5">
    <source>
        <dbReference type="ARBA" id="ARBA00022840"/>
    </source>
</evidence>
<dbReference type="InterPro" id="IPR045270">
    <property type="entry name" value="STKc_AGC"/>
</dbReference>
<feature type="coiled-coil region" evidence="6">
    <location>
        <begin position="1848"/>
        <end position="1952"/>
    </location>
</feature>
<accession>A0AAW1CHK1</accession>
<evidence type="ECO:0000313" key="9">
    <source>
        <dbReference type="EMBL" id="KAK9412671.1"/>
    </source>
</evidence>
<dbReference type="SUPFAM" id="SSF56112">
    <property type="entry name" value="Protein kinase-like (PK-like)"/>
    <property type="match status" value="1"/>
</dbReference>
<evidence type="ECO:0000256" key="1">
    <source>
        <dbReference type="ARBA" id="ARBA00022527"/>
    </source>
</evidence>
<feature type="region of interest" description="Disordered" evidence="7">
    <location>
        <begin position="975"/>
        <end position="1048"/>
    </location>
</feature>
<dbReference type="InterPro" id="IPR028728">
    <property type="entry name" value="Astrin"/>
</dbReference>
<dbReference type="EMBL" id="JAOTOJ010000001">
    <property type="protein sequence ID" value="KAK9412671.1"/>
    <property type="molecule type" value="Genomic_DNA"/>
</dbReference>
<sequence length="2082" mass="226313">MGAGLRRGARGLQTRRGPGLREQEGCRAGPPRKARLPRLARRGRGESLNNRVYHLEPPSLVVIAVLPLPTSPPLAHPPPHTASWDWLTLLQLGGALGGLLGPSARPPPHTHTVAATGRKILLGVKGALSQEGASRFRLLRSACWENRQTSPAAPGRCLDEACNFPTGGAFATLQPRHPDVALQVSSAPAKAIPKRPEGAPKQQKRPSLRPRAPAEMAGRGGCLMQEGVWLRCRQPIRREPRLLGGFSQRGNVLNVQRGRGFLADGAGPALWVLHKGRGPGAAGGGLAAQGFTAPTGRSRHGSRGQQPRRGGGRPGLPPEVAGKGVRAASRARAERRPPLQMGRGGRRGSRGEGGPGRRGGEGEPRKGGLRARGRGSPEGSLALSPARMKRVGGFPLPEAAQLGGGPGRARGAFRGRGACLALRPSWPSGGSPERPSGGRAGAWAASSVPGCRREGISLPWAAGKRMGIVVPPAFHRTSRFGALRRSSDFALPRKPALPLDPAQRAASAPHRLGVLGCFSLDRPGPSLLGGWSSLLPFQASPSLSSSRQPCEGGSLAGHGTDALPDALWVRSWKRFLSHLGGTLLGLEQALAARSPAKLERTQGDQKAPDTGGVEWPTAPHASLFLPEFPVQPPLQEQQLKILGFLAKGTFGTVLKVLDCSQAKVFALKVVPKVEVLRRDSVRQCKEEVSIQRQLRHPFLHCLGDSWQGKHHLFMMCSYCSSGDLFTLWKSSGPLAEGAIRLFATELVLVLAYLHNQGIVHRDIKMENILLDEQGHLKLADFGLSRHLPWGRRAFTICGTLQCMAPEVLRGGPYAHAADWWSLGVLLFAMATGQFPVPPERDHVAMLRSVKRSTYAIPAGLSWGLRLLLSELLCQDPQRRPCRLHHFRAQLFFCGMSFDADILRKQPADFALGWQQLKSPPADTDAFLEFDSLVVFREGRADVGLETSKGRGGGAGRDTRAAVRCASCGVPANQRPGTGPMGVAWRWAPSPLPPPMTSRDQSEEARRRFHSKKPAAAAASLSGMAESGVQDPAASSAQDGPDGSPAPGTISWTAPLVWLEQLLPASPMLADLRRSLAPGTPQEEEEESTRTLELGATASPGPPESHRSPCLPPALLQDQRTSTPVSGASAGAWATPVSCQDLGAKTPSEPSPAPLPGSAAPEADASASPEGQELPVLCQDPGPARICLAGCGCHGLWGSPLSILEDGLGVSPAAMDPSWPGPKGGSPACPACAQACSLPRKNQGTSVAPVSVASAAAWTSQLSFREAGVNTSPAEKATTTDSTAETDSLLWHCSRDQLSRLSRTELEGRLQSTLVIMEALSHQIRAAQDFRPPAAWVGPADQRDMATQTPTPEFNETERLYHGLYRELRLRFQSLQEGQESRQALAQRLEGANEELRAWSSHSRQLQATVEASFQHLQDDRRSLHEQQEQLGRLLSRGRAQVQRWGQKQQAKAGELQVALKAKEAANLVLESLQAGASAKIRTLELSAESRRRLWDLLQEAKALKADLLLECSRHLAQGDGLTAALQADWVQMRLDYQGCRSAVARCLVAQRKMAEEVEAVRIESAQHHEVCQKLEERTVELVEVLGRVNELVETNRQLDQDLQAALEEARASEYQLEQLQEEQLALTQQLEEKRTAVQRLQDETARLAQEKERAQQERESAQREFREALDCREFLEQENQVARRQLSETEEELKASLAALRERSSLLEDLKDAHRKLQQEQESLSAELDEARAELRGMESGLGGLSRAVEELGGLHAQCLGAVDLLRTALPGEAVQSSTRTPGRRPSQRPGLSLVDSVLRAASQEDKTIPGLWSETTAFMRAAPAPPPQPSEIEASLASHTQDLRLALEQLRLLARRCQEDVRERQAQILQLEQQLETSQTEHQAEMDTCNATRSKLSKALHQRIQSEKELRELLRQQGEKQFQLSDQRREVATLREEVALLREELQKSETTAATLWDELSGTRLPDVQEKIWLRQEVGKLKELLLQKDTDHTKALTSHVLQVRGLEERLCQAQQLLRHQEKLEAKLKQALSTLPAEVSSLTEVQHLVDLFGDPPPPQCQFPPSFCPDPPDQPSGYSSRSDP</sequence>
<feature type="region of interest" description="Disordered" evidence="7">
    <location>
        <begin position="2052"/>
        <end position="2082"/>
    </location>
</feature>
<feature type="compositionally biased region" description="Basic residues" evidence="7">
    <location>
        <begin position="30"/>
        <end position="42"/>
    </location>
</feature>
<evidence type="ECO:0000256" key="3">
    <source>
        <dbReference type="ARBA" id="ARBA00022741"/>
    </source>
</evidence>
<keyword evidence="4 9" id="KW-0418">Kinase</keyword>
<dbReference type="PANTHER" id="PTHR15347:SF1">
    <property type="entry name" value="SPERM-ASSOCIATED ANTIGEN 5"/>
    <property type="match status" value="1"/>
</dbReference>
<protein>
    <submittedName>
        <fullName evidence="9">Serine/threonine-protein kinase</fullName>
    </submittedName>
</protein>
<feature type="coiled-coil region" evidence="6">
    <location>
        <begin position="1588"/>
        <end position="1741"/>
    </location>
</feature>
<keyword evidence="6" id="KW-0175">Coiled coil</keyword>
<dbReference type="GO" id="GO:0004674">
    <property type="term" value="F:protein serine/threonine kinase activity"/>
    <property type="evidence" value="ECO:0007669"/>
    <property type="project" value="UniProtKB-KW"/>
</dbReference>
<proteinExistence type="predicted"/>
<organism evidence="9 10">
    <name type="scientific">Crotalus adamanteus</name>
    <name type="common">Eastern diamondback rattlesnake</name>
    <dbReference type="NCBI Taxonomy" id="8729"/>
    <lineage>
        <taxon>Eukaryota</taxon>
        <taxon>Metazoa</taxon>
        <taxon>Chordata</taxon>
        <taxon>Craniata</taxon>
        <taxon>Vertebrata</taxon>
        <taxon>Euteleostomi</taxon>
        <taxon>Lepidosauria</taxon>
        <taxon>Squamata</taxon>
        <taxon>Bifurcata</taxon>
        <taxon>Unidentata</taxon>
        <taxon>Episquamata</taxon>
        <taxon>Toxicofera</taxon>
        <taxon>Serpentes</taxon>
        <taxon>Colubroidea</taxon>
        <taxon>Viperidae</taxon>
        <taxon>Crotalinae</taxon>
        <taxon>Crotalus</taxon>
    </lineage>
</organism>
<feature type="region of interest" description="Disordered" evidence="7">
    <location>
        <begin position="1"/>
        <end position="43"/>
    </location>
</feature>
<evidence type="ECO:0000259" key="8">
    <source>
        <dbReference type="PROSITE" id="PS50011"/>
    </source>
</evidence>
<evidence type="ECO:0000256" key="4">
    <source>
        <dbReference type="ARBA" id="ARBA00022777"/>
    </source>
</evidence>
<feature type="compositionally biased region" description="Pro residues" evidence="7">
    <location>
        <begin position="2053"/>
        <end position="2072"/>
    </location>
</feature>
<dbReference type="GO" id="GO:0051988">
    <property type="term" value="P:regulation of attachment of spindle microtubules to kinetochore"/>
    <property type="evidence" value="ECO:0007669"/>
    <property type="project" value="InterPro"/>
</dbReference>
<dbReference type="GO" id="GO:0051301">
    <property type="term" value="P:cell division"/>
    <property type="evidence" value="ECO:0007669"/>
    <property type="project" value="InterPro"/>
</dbReference>
<feature type="region of interest" description="Disordered" evidence="7">
    <location>
        <begin position="281"/>
        <end position="383"/>
    </location>
</feature>
<dbReference type="PROSITE" id="PS00108">
    <property type="entry name" value="PROTEIN_KINASE_ST"/>
    <property type="match status" value="1"/>
</dbReference>
<dbReference type="Gene3D" id="1.10.510.10">
    <property type="entry name" value="Transferase(Phosphotransferase) domain 1"/>
    <property type="match status" value="1"/>
</dbReference>
<keyword evidence="3" id="KW-0547">Nucleotide-binding</keyword>